<dbReference type="AlphaFoldDB" id="A0A0J7K593"/>
<dbReference type="EMBL" id="LBMM01013730">
    <property type="protein sequence ID" value="KMQ85507.1"/>
    <property type="molecule type" value="Genomic_DNA"/>
</dbReference>
<dbReference type="OrthoDB" id="10535699at2759"/>
<gene>
    <name evidence="1" type="ORF">RF55_15899</name>
</gene>
<organism evidence="1 2">
    <name type="scientific">Lasius niger</name>
    <name type="common">Black garden ant</name>
    <dbReference type="NCBI Taxonomy" id="67767"/>
    <lineage>
        <taxon>Eukaryota</taxon>
        <taxon>Metazoa</taxon>
        <taxon>Ecdysozoa</taxon>
        <taxon>Arthropoda</taxon>
        <taxon>Hexapoda</taxon>
        <taxon>Insecta</taxon>
        <taxon>Pterygota</taxon>
        <taxon>Neoptera</taxon>
        <taxon>Endopterygota</taxon>
        <taxon>Hymenoptera</taxon>
        <taxon>Apocrita</taxon>
        <taxon>Aculeata</taxon>
        <taxon>Formicoidea</taxon>
        <taxon>Formicidae</taxon>
        <taxon>Formicinae</taxon>
        <taxon>Lasius</taxon>
        <taxon>Lasius</taxon>
    </lineage>
</organism>
<sequence>MNSDVSSMSEAQSSYYQCMHCNFKLPKENFNLVEHSCFANLDDSTEAIYVVETDRVYKECRDTRRMTRRDKGCPEIGAMINRGIKSMVVEWVAQINFDVYFTK</sequence>
<protein>
    <submittedName>
        <fullName evidence="1">Transcription termination factor tfs</fullName>
    </submittedName>
</protein>
<evidence type="ECO:0000313" key="1">
    <source>
        <dbReference type="EMBL" id="KMQ85507.1"/>
    </source>
</evidence>
<dbReference type="PaxDb" id="67767-A0A0J7K593"/>
<comment type="caution">
    <text evidence="1">The sequence shown here is derived from an EMBL/GenBank/DDBJ whole genome shotgun (WGS) entry which is preliminary data.</text>
</comment>
<keyword evidence="2" id="KW-1185">Reference proteome</keyword>
<reference evidence="1 2" key="1">
    <citation type="submission" date="2015-04" db="EMBL/GenBank/DDBJ databases">
        <title>Lasius niger genome sequencing.</title>
        <authorList>
            <person name="Konorov E.A."/>
            <person name="Nikitin M.A."/>
            <person name="Kirill M.V."/>
            <person name="Chang P."/>
        </authorList>
    </citation>
    <scope>NUCLEOTIDE SEQUENCE [LARGE SCALE GENOMIC DNA]</scope>
    <source>
        <tissue evidence="1">Whole</tissue>
    </source>
</reference>
<evidence type="ECO:0000313" key="2">
    <source>
        <dbReference type="Proteomes" id="UP000036403"/>
    </source>
</evidence>
<name>A0A0J7K593_LASNI</name>
<dbReference type="Proteomes" id="UP000036403">
    <property type="component" value="Unassembled WGS sequence"/>
</dbReference>
<proteinExistence type="predicted"/>
<accession>A0A0J7K593</accession>